<dbReference type="Gene3D" id="3.20.20.140">
    <property type="entry name" value="Metal-dependent hydrolases"/>
    <property type="match status" value="1"/>
</dbReference>
<dbReference type="EC" id="3.4.13.-" evidence="1"/>
<gene>
    <name evidence="1" type="ORF">NKG59_02130</name>
</gene>
<dbReference type="Proteomes" id="UP001162793">
    <property type="component" value="Unassembled WGS sequence"/>
</dbReference>
<dbReference type="InterPro" id="IPR032466">
    <property type="entry name" value="Metal_Hydrolase"/>
</dbReference>
<reference evidence="2" key="1">
    <citation type="journal article" date="2023" name="Front. Microbiol.">
        <title>Ralstonia chuxiongensis sp. nov., Ralstonia mojiangensis sp. nov., and Ralstonia soli sp. nov., isolated from tobacco fields, are three novel species in the family Burkholderiaceae.</title>
        <authorList>
            <person name="Lu C.H."/>
            <person name="Zhang Y.Y."/>
            <person name="Jiang N."/>
            <person name="Chen W."/>
            <person name="Shao X."/>
            <person name="Zhao Z.M."/>
            <person name="Lu W.L."/>
            <person name="Hu X."/>
            <person name="Xi Y.X."/>
            <person name="Zou S.Y."/>
            <person name="Wei Q.J."/>
            <person name="Lin Z.L."/>
            <person name="Gong L."/>
            <person name="Gai X.T."/>
            <person name="Zhang L.Q."/>
            <person name="Li J.Y."/>
            <person name="Jin Y."/>
            <person name="Xia Z.Y."/>
        </authorList>
    </citation>
    <scope>NUCLEOTIDE SEQUENCE [LARGE SCALE GENOMIC DNA]</scope>
    <source>
        <strain evidence="2">21YRMH01-3</strain>
    </source>
</reference>
<keyword evidence="1" id="KW-0645">Protease</keyword>
<dbReference type="InterPro" id="IPR008257">
    <property type="entry name" value="Pept_M19"/>
</dbReference>
<keyword evidence="1" id="KW-0378">Hydrolase</keyword>
<dbReference type="RefSeq" id="WP_253534778.1">
    <property type="nucleotide sequence ID" value="NZ_JAMYWC010000001.1"/>
</dbReference>
<evidence type="ECO:0000313" key="2">
    <source>
        <dbReference type="Proteomes" id="UP001162793"/>
    </source>
</evidence>
<keyword evidence="1" id="KW-0224">Dipeptidase</keyword>
<dbReference type="Pfam" id="PF01244">
    <property type="entry name" value="Peptidase_M19"/>
    <property type="match status" value="1"/>
</dbReference>
<dbReference type="AlphaFoldDB" id="A0AA42BGL3"/>
<dbReference type="GO" id="GO:0070573">
    <property type="term" value="F:metallodipeptidase activity"/>
    <property type="evidence" value="ECO:0007669"/>
    <property type="project" value="InterPro"/>
</dbReference>
<proteinExistence type="predicted"/>
<name>A0AA42BGL3_9RALS</name>
<sequence>MPHARAVADIGGVIGVWPNTADLPNLDAMAMGIKRMADLVGVAHVGLGTDMLGFIRPPVFTGYAQLPTLATALLKAGFTSVETGQILGGNYRRVFEATVG</sequence>
<dbReference type="SUPFAM" id="SSF51556">
    <property type="entry name" value="Metallo-dependent hydrolases"/>
    <property type="match status" value="1"/>
</dbReference>
<dbReference type="EMBL" id="JAMYWC010000001">
    <property type="protein sequence ID" value="MCP1171133.1"/>
    <property type="molecule type" value="Genomic_DNA"/>
</dbReference>
<organism evidence="1 2">
    <name type="scientific">Ralstonia chuxiongensis</name>
    <dbReference type="NCBI Taxonomy" id="2957504"/>
    <lineage>
        <taxon>Bacteria</taxon>
        <taxon>Pseudomonadati</taxon>
        <taxon>Pseudomonadota</taxon>
        <taxon>Betaproteobacteria</taxon>
        <taxon>Burkholderiales</taxon>
        <taxon>Burkholderiaceae</taxon>
        <taxon>Ralstonia</taxon>
    </lineage>
</organism>
<accession>A0AA42BGL3</accession>
<evidence type="ECO:0000313" key="1">
    <source>
        <dbReference type="EMBL" id="MCP1171133.1"/>
    </source>
</evidence>
<protein>
    <submittedName>
        <fullName evidence="1">Membrane dipeptidase</fullName>
        <ecNumber evidence="1">3.4.13.-</ecNumber>
    </submittedName>
</protein>
<dbReference type="GO" id="GO:0006508">
    <property type="term" value="P:proteolysis"/>
    <property type="evidence" value="ECO:0007669"/>
    <property type="project" value="InterPro"/>
</dbReference>
<keyword evidence="2" id="KW-1185">Reference proteome</keyword>
<comment type="caution">
    <text evidence="1">The sequence shown here is derived from an EMBL/GenBank/DDBJ whole genome shotgun (WGS) entry which is preliminary data.</text>
</comment>